<dbReference type="Proteomes" id="UP001060085">
    <property type="component" value="Linkage Group LG03"/>
</dbReference>
<evidence type="ECO:0000313" key="2">
    <source>
        <dbReference type="Proteomes" id="UP001060085"/>
    </source>
</evidence>
<accession>A0ACC0BLU2</accession>
<name>A0ACC0BLU2_CATRO</name>
<organism evidence="1 2">
    <name type="scientific">Catharanthus roseus</name>
    <name type="common">Madagascar periwinkle</name>
    <name type="synonym">Vinca rosea</name>
    <dbReference type="NCBI Taxonomy" id="4058"/>
    <lineage>
        <taxon>Eukaryota</taxon>
        <taxon>Viridiplantae</taxon>
        <taxon>Streptophyta</taxon>
        <taxon>Embryophyta</taxon>
        <taxon>Tracheophyta</taxon>
        <taxon>Spermatophyta</taxon>
        <taxon>Magnoliopsida</taxon>
        <taxon>eudicotyledons</taxon>
        <taxon>Gunneridae</taxon>
        <taxon>Pentapetalae</taxon>
        <taxon>asterids</taxon>
        <taxon>lamiids</taxon>
        <taxon>Gentianales</taxon>
        <taxon>Apocynaceae</taxon>
        <taxon>Rauvolfioideae</taxon>
        <taxon>Vinceae</taxon>
        <taxon>Catharanthinae</taxon>
        <taxon>Catharanthus</taxon>
    </lineage>
</organism>
<protein>
    <submittedName>
        <fullName evidence="1">Uncharacterized protein</fullName>
    </submittedName>
</protein>
<evidence type="ECO:0000313" key="1">
    <source>
        <dbReference type="EMBL" id="KAI5673574.1"/>
    </source>
</evidence>
<comment type="caution">
    <text evidence="1">The sequence shown here is derived from an EMBL/GenBank/DDBJ whole genome shotgun (WGS) entry which is preliminary data.</text>
</comment>
<sequence length="821" mass="91373">MGSLLMEPVDVEAYANICHPQATPGNHSLAICLSPTMIQSRGIFHHRNPLDYSLPLVLLQLSIASFFILFTSRLLKPLGQPNTVIQILAGLALGPSFLGRIGGFVGTVYPFRSLVLIDMLAALGFMFYFFLIGVQMDPWILKRIEKKEFLIGFSTLTFGLIVSIFTTVILVTSGIDIEPKIAKSLVVVAIMSSVVGFPIIAQYLTELKMVNSEFGRMALSSAMISNLFGFVLIFLTSIWSGSGSSDEDYTLYETLSATALVLIIVFVIRPIIIWNLKTTPDEEPLKQGLLCMIFVVVMMSGFCSKALGLHIYLGPFIFGMAIPAGPPLGSALVEKLDFVNSVLLMPLYFVKNGLVIDIFSVKLKDYLVVQFIILVACIGKFLGALLSALHSNVPLRDAVSIGLVTNFQGVMELGMFKMMKQSQAINNEVFIILCMSMLIVTGTITPILRQLYDPQRRYVVYKRRTMLDMKPDTQLQVLACIHNQDNVWTTIHFLEALHPSNRNPIDVCVLHLVELTGSAHPVLVPHKLARNNSSKGAISKSIVKAFRIFEQSYYGVVALHPFTVISPYVTMHDDVCTMALERKASLILIPFHKRFISGKPADSLKSGVKMINTKILEMAPCSVGILVDRGLVKYSRPVLESWSSYRVAVLFIGGPDDREALAVGVRMVGRPNITLNIVRLLEEGKCCSTNRDHKCQKELDDEVVNEMKFQMAGNNRVIYEENVVNDGTGTVVLIRSMEDKYDLIIVGRRHDTRSPLILGLADWDEYTELGTIGDMFASQDFQSNANILIVQQHTNVQDEWVGISKNYYDFHVSRIHNHDDG</sequence>
<proteinExistence type="predicted"/>
<reference evidence="2" key="1">
    <citation type="journal article" date="2023" name="Nat. Plants">
        <title>Single-cell RNA sequencing provides a high-resolution roadmap for understanding the multicellular compartmentation of specialized metabolism.</title>
        <authorList>
            <person name="Sun S."/>
            <person name="Shen X."/>
            <person name="Li Y."/>
            <person name="Li Y."/>
            <person name="Wang S."/>
            <person name="Li R."/>
            <person name="Zhang H."/>
            <person name="Shen G."/>
            <person name="Guo B."/>
            <person name="Wei J."/>
            <person name="Xu J."/>
            <person name="St-Pierre B."/>
            <person name="Chen S."/>
            <person name="Sun C."/>
        </authorList>
    </citation>
    <scope>NUCLEOTIDE SEQUENCE [LARGE SCALE GENOMIC DNA]</scope>
</reference>
<dbReference type="EMBL" id="CM044703">
    <property type="protein sequence ID" value="KAI5673574.1"/>
    <property type="molecule type" value="Genomic_DNA"/>
</dbReference>
<gene>
    <name evidence="1" type="ORF">M9H77_13938</name>
</gene>
<keyword evidence="2" id="KW-1185">Reference proteome</keyword>